<dbReference type="InterPro" id="IPR036095">
    <property type="entry name" value="PTS_EIIB-like_sf"/>
</dbReference>
<dbReference type="Pfam" id="PF02378">
    <property type="entry name" value="PTS_EIIC"/>
    <property type="match status" value="1"/>
</dbReference>
<keyword evidence="4" id="KW-1003">Cell membrane</keyword>
<feature type="transmembrane region" description="Helical" evidence="12">
    <location>
        <begin position="617"/>
        <end position="638"/>
    </location>
</feature>
<dbReference type="PROSITE" id="PS51094">
    <property type="entry name" value="PTS_EIIA_TYPE_2"/>
    <property type="match status" value="1"/>
</dbReference>
<keyword evidence="10 12" id="KW-1133">Transmembrane helix</keyword>
<feature type="transmembrane region" description="Helical" evidence="12">
    <location>
        <begin position="314"/>
        <end position="334"/>
    </location>
</feature>
<comment type="subcellular location">
    <subcellularLocation>
        <location evidence="1">Cell inner membrane</location>
        <topology evidence="1">Multi-pass membrane protein</topology>
    </subcellularLocation>
    <subcellularLocation>
        <location evidence="2">Cytoplasm</location>
    </subcellularLocation>
</comment>
<dbReference type="CDD" id="cd05569">
    <property type="entry name" value="PTS_IIB_fructose"/>
    <property type="match status" value="1"/>
</dbReference>
<feature type="transmembrane region" description="Helical" evidence="12">
    <location>
        <begin position="354"/>
        <end position="371"/>
    </location>
</feature>
<dbReference type="GO" id="GO:0090563">
    <property type="term" value="F:protein-phosphocysteine-sugar phosphotransferase activity"/>
    <property type="evidence" value="ECO:0007669"/>
    <property type="project" value="TreeGrafter"/>
</dbReference>
<name>A0A0R1GV23_9LACO</name>
<feature type="domain" description="PTS EIIA type-2" evidence="13">
    <location>
        <begin position="5"/>
        <end position="149"/>
    </location>
</feature>
<keyword evidence="3" id="KW-0813">Transport</keyword>
<sequence>MKIKDILNKDAMIMDLKATTKEAAIDEMIAKDVQAGVIADAAKYKAAILAREAQSTTGIGDGIAMPHAKNDAVKQTTVLFAKSAAGVQYDALDGQPVHLFFMIAAPAGANNEHLQALATLSGLLIDADLVAQLKNATMPDEIIALFSAAESAKEERDAAADQKEKAAQATKSAATNGEKPYIVAVTACITGIAHTYMAEEALKKAGEKLGIDIKVETNGSEGVKHLLTNDDIKRAQGVIITADKKVAMDRFDGKQLIHRPVIDGIKKPEELINDILANEGQTFHAANNETVEETTTGDNESAGRKVYTSLMNGVSNMLPFVVGGGILMAASFAIENFVGAHSLWFTFFNHVGNWAFSFLLPVLAAYIAEAIGDRPALMPGFVGGYMASLAAASIVKSDSPAGFLGALVAGFLAGYVTLFWKRVFRNLPKSLEGLKPIFILPILGLATVGALMFFAVNPVFGFLNGIITNFLSNMGTANAVLLGGVLGGMMAIDMGGPFNKAAYVFAIGAFTATKNGDLMAAVMIGGMIPPLAIAIATSVWPKKWTKEERTAGISNYVLGISFITEGAIPFAAKDPLRIITSSVIGSAIGGALSQLMHVSVPAPHGGIFAALFLSNNLIGFLVALIIGAIISAVILGFWKKPVVQAG</sequence>
<dbReference type="InterPro" id="IPR003353">
    <property type="entry name" value="PTS_IIB_fruc"/>
</dbReference>
<dbReference type="Pfam" id="PF02302">
    <property type="entry name" value="PTS_IIB"/>
    <property type="match status" value="1"/>
</dbReference>
<keyword evidence="5" id="KW-0597">Phosphoprotein</keyword>
<dbReference type="FunFam" id="3.40.50.2300:FF:000014">
    <property type="entry name" value="PTS system fructose-like transporter subunit IIB"/>
    <property type="match status" value="1"/>
</dbReference>
<dbReference type="NCBIfam" id="TIGR01427">
    <property type="entry name" value="PTS_IIC_fructo"/>
    <property type="match status" value="1"/>
</dbReference>
<dbReference type="InterPro" id="IPR006327">
    <property type="entry name" value="PTS_IIC_fruc"/>
</dbReference>
<evidence type="ECO:0000313" key="17">
    <source>
        <dbReference type="Proteomes" id="UP000050909"/>
    </source>
</evidence>
<feature type="transmembrane region" description="Helical" evidence="12">
    <location>
        <begin position="553"/>
        <end position="571"/>
    </location>
</feature>
<dbReference type="GO" id="GO:0005351">
    <property type="term" value="F:carbohydrate:proton symporter activity"/>
    <property type="evidence" value="ECO:0007669"/>
    <property type="project" value="InterPro"/>
</dbReference>
<protein>
    <submittedName>
        <fullName evidence="16">Fructose-specific phosphotransferase system, enzyme IIABC</fullName>
    </submittedName>
</protein>
<dbReference type="InterPro" id="IPR002178">
    <property type="entry name" value="PTS_EIIA_type-2_dom"/>
</dbReference>
<dbReference type="PATRIC" id="fig|1423722.3.peg.1124"/>
<dbReference type="PROSITE" id="PS00372">
    <property type="entry name" value="PTS_EIIA_TYPE_2_HIS"/>
    <property type="match status" value="1"/>
</dbReference>
<dbReference type="Proteomes" id="UP000050909">
    <property type="component" value="Unassembled WGS sequence"/>
</dbReference>
<evidence type="ECO:0000256" key="8">
    <source>
        <dbReference type="ARBA" id="ARBA00022683"/>
    </source>
</evidence>
<dbReference type="InterPro" id="IPR003501">
    <property type="entry name" value="PTS_EIIB_2/3"/>
</dbReference>
<dbReference type="CDD" id="cd00211">
    <property type="entry name" value="PTS_IIA_fru"/>
    <property type="match status" value="1"/>
</dbReference>
<feature type="transmembrane region" description="Helical" evidence="12">
    <location>
        <begin position="518"/>
        <end position="541"/>
    </location>
</feature>
<evidence type="ECO:0000313" key="16">
    <source>
        <dbReference type="EMBL" id="KRK37768.1"/>
    </source>
</evidence>
<feature type="domain" description="PTS EIIC type-2" evidence="15">
    <location>
        <begin position="306"/>
        <end position="646"/>
    </location>
</feature>
<evidence type="ECO:0000256" key="9">
    <source>
        <dbReference type="ARBA" id="ARBA00022692"/>
    </source>
</evidence>
<evidence type="ECO:0000256" key="6">
    <source>
        <dbReference type="ARBA" id="ARBA00022597"/>
    </source>
</evidence>
<comment type="caution">
    <text evidence="16">The sequence shown here is derived from an EMBL/GenBank/DDBJ whole genome shotgun (WGS) entry which is preliminary data.</text>
</comment>
<evidence type="ECO:0000256" key="1">
    <source>
        <dbReference type="ARBA" id="ARBA00004429"/>
    </source>
</evidence>
<evidence type="ECO:0000256" key="4">
    <source>
        <dbReference type="ARBA" id="ARBA00022475"/>
    </source>
</evidence>
<evidence type="ECO:0000256" key="2">
    <source>
        <dbReference type="ARBA" id="ARBA00004496"/>
    </source>
</evidence>
<evidence type="ECO:0000259" key="15">
    <source>
        <dbReference type="PROSITE" id="PS51104"/>
    </source>
</evidence>
<keyword evidence="8" id="KW-0598">Phosphotransferase system</keyword>
<dbReference type="NCBIfam" id="TIGR00829">
    <property type="entry name" value="FRU"/>
    <property type="match status" value="1"/>
</dbReference>
<evidence type="ECO:0000256" key="10">
    <source>
        <dbReference type="ARBA" id="ARBA00022989"/>
    </source>
</evidence>
<dbReference type="FunFam" id="3.40.930.10:FF:000009">
    <property type="entry name" value="PTS system, fructose specific IIABC component"/>
    <property type="match status" value="1"/>
</dbReference>
<dbReference type="AlphaFoldDB" id="A0A0R1GV23"/>
<evidence type="ECO:0000256" key="11">
    <source>
        <dbReference type="ARBA" id="ARBA00023136"/>
    </source>
</evidence>
<feature type="transmembrane region" description="Helical" evidence="12">
    <location>
        <begin position="436"/>
        <end position="456"/>
    </location>
</feature>
<evidence type="ECO:0000256" key="3">
    <source>
        <dbReference type="ARBA" id="ARBA00022448"/>
    </source>
</evidence>
<dbReference type="RefSeq" id="WP_056947253.1">
    <property type="nucleotide sequence ID" value="NZ_AZCV01000003.1"/>
</dbReference>
<keyword evidence="7 16" id="KW-0808">Transferase</keyword>
<accession>A0A0R1GV23</accession>
<dbReference type="InterPro" id="IPR050864">
    <property type="entry name" value="Bacterial_PTS_Sugar_Transport"/>
</dbReference>
<feature type="transmembrane region" description="Helical" evidence="12">
    <location>
        <begin position="476"/>
        <end position="498"/>
    </location>
</feature>
<dbReference type="PROSITE" id="PS51104">
    <property type="entry name" value="PTS_EIIC_TYPE_2"/>
    <property type="match status" value="1"/>
</dbReference>
<gene>
    <name evidence="16" type="ORF">FC62_GL001102</name>
</gene>
<dbReference type="GO" id="GO:0005737">
    <property type="term" value="C:cytoplasm"/>
    <property type="evidence" value="ECO:0007669"/>
    <property type="project" value="UniProtKB-SubCell"/>
</dbReference>
<evidence type="ECO:0000259" key="14">
    <source>
        <dbReference type="PROSITE" id="PS51099"/>
    </source>
</evidence>
<dbReference type="GO" id="GO:0009401">
    <property type="term" value="P:phosphoenolpyruvate-dependent sugar phosphotransferase system"/>
    <property type="evidence" value="ECO:0007669"/>
    <property type="project" value="UniProtKB-KW"/>
</dbReference>
<evidence type="ECO:0000256" key="12">
    <source>
        <dbReference type="SAM" id="Phobius"/>
    </source>
</evidence>
<feature type="domain" description="PTS EIIB type-2" evidence="14">
    <location>
        <begin position="182"/>
        <end position="277"/>
    </location>
</feature>
<feature type="transmembrane region" description="Helical" evidence="12">
    <location>
        <begin position="401"/>
        <end position="424"/>
    </location>
</feature>
<dbReference type="SUPFAM" id="SSF52794">
    <property type="entry name" value="PTS system IIB component-like"/>
    <property type="match status" value="1"/>
</dbReference>
<keyword evidence="6" id="KW-0762">Sugar transport</keyword>
<dbReference type="NCBIfam" id="TIGR00848">
    <property type="entry name" value="fruA"/>
    <property type="match status" value="1"/>
</dbReference>
<dbReference type="InterPro" id="IPR004715">
    <property type="entry name" value="PTS_IIA_fruc"/>
</dbReference>
<keyword evidence="9 12" id="KW-0812">Transmembrane</keyword>
<dbReference type="GO" id="GO:0022877">
    <property type="term" value="F:protein-N(PI)-phosphohistidine-fructose phosphotransferase system transporter activity"/>
    <property type="evidence" value="ECO:0007669"/>
    <property type="project" value="InterPro"/>
</dbReference>
<dbReference type="Pfam" id="PF00359">
    <property type="entry name" value="PTS_EIIA_2"/>
    <property type="match status" value="1"/>
</dbReference>
<evidence type="ECO:0000259" key="13">
    <source>
        <dbReference type="PROSITE" id="PS51094"/>
    </source>
</evidence>
<dbReference type="Gene3D" id="3.40.930.10">
    <property type="entry name" value="Mannitol-specific EII, Chain A"/>
    <property type="match status" value="1"/>
</dbReference>
<reference evidence="16 17" key="1">
    <citation type="journal article" date="2015" name="Genome Announc.">
        <title>Expanding the biotechnology potential of lactobacilli through comparative genomics of 213 strains and associated genera.</title>
        <authorList>
            <person name="Sun Z."/>
            <person name="Harris H.M."/>
            <person name="McCann A."/>
            <person name="Guo C."/>
            <person name="Argimon S."/>
            <person name="Zhang W."/>
            <person name="Yang X."/>
            <person name="Jeffery I.B."/>
            <person name="Cooney J.C."/>
            <person name="Kagawa T.F."/>
            <person name="Liu W."/>
            <person name="Song Y."/>
            <person name="Salvetti E."/>
            <person name="Wrobel A."/>
            <person name="Rasinkangas P."/>
            <person name="Parkhill J."/>
            <person name="Rea M.C."/>
            <person name="O'Sullivan O."/>
            <person name="Ritari J."/>
            <person name="Douillard F.P."/>
            <person name="Paul Ross R."/>
            <person name="Yang R."/>
            <person name="Briner A.E."/>
            <person name="Felis G.E."/>
            <person name="de Vos W.M."/>
            <person name="Barrangou R."/>
            <person name="Klaenhammer T.R."/>
            <person name="Caufield P.W."/>
            <person name="Cui Y."/>
            <person name="Zhang H."/>
            <person name="O'Toole P.W."/>
        </authorList>
    </citation>
    <scope>NUCLEOTIDE SEQUENCE [LARGE SCALE GENOMIC DNA]</scope>
    <source>
        <strain evidence="16 17">DSM 20534</strain>
    </source>
</reference>
<dbReference type="PANTHER" id="PTHR30505:SF28">
    <property type="entry name" value="PTS SYSTEM 2-O-ALPHA-MANNOSYL-D-GLYCERATE-SPECIFIC EIIABC COMPONENT"/>
    <property type="match status" value="1"/>
</dbReference>
<organism evidence="16 17">
    <name type="scientific">Amylolactobacillus amylotrophicus DSM 20534</name>
    <dbReference type="NCBI Taxonomy" id="1423722"/>
    <lineage>
        <taxon>Bacteria</taxon>
        <taxon>Bacillati</taxon>
        <taxon>Bacillota</taxon>
        <taxon>Bacilli</taxon>
        <taxon>Lactobacillales</taxon>
        <taxon>Lactobacillaceae</taxon>
        <taxon>Amylolactobacillus</taxon>
    </lineage>
</organism>
<evidence type="ECO:0000256" key="7">
    <source>
        <dbReference type="ARBA" id="ARBA00022679"/>
    </source>
</evidence>
<dbReference type="GO" id="GO:0005886">
    <property type="term" value="C:plasma membrane"/>
    <property type="evidence" value="ECO:0007669"/>
    <property type="project" value="UniProtKB-SubCell"/>
</dbReference>
<keyword evidence="11 12" id="KW-0472">Membrane</keyword>
<dbReference type="InterPro" id="IPR013011">
    <property type="entry name" value="PTS_EIIB_2"/>
</dbReference>
<dbReference type="PANTHER" id="PTHR30505">
    <property type="entry name" value="FRUCTOSE-LIKE PERMEASE"/>
    <property type="match status" value="1"/>
</dbReference>
<dbReference type="EMBL" id="AZCV01000003">
    <property type="protein sequence ID" value="KRK37768.1"/>
    <property type="molecule type" value="Genomic_DNA"/>
</dbReference>
<feature type="transmembrane region" description="Helical" evidence="12">
    <location>
        <begin position="376"/>
        <end position="395"/>
    </location>
</feature>
<evidence type="ECO:0000256" key="5">
    <source>
        <dbReference type="ARBA" id="ARBA00022553"/>
    </source>
</evidence>
<dbReference type="InterPro" id="IPR016152">
    <property type="entry name" value="PTrfase/Anion_transptr"/>
</dbReference>
<dbReference type="SUPFAM" id="SSF55804">
    <property type="entry name" value="Phoshotransferase/anion transport protein"/>
    <property type="match status" value="1"/>
</dbReference>
<keyword evidence="17" id="KW-1185">Reference proteome</keyword>
<dbReference type="PROSITE" id="PS51099">
    <property type="entry name" value="PTS_EIIB_TYPE_2"/>
    <property type="match status" value="1"/>
</dbReference>
<dbReference type="InterPro" id="IPR013014">
    <property type="entry name" value="PTS_EIIC_2"/>
</dbReference>
<dbReference type="Gene3D" id="3.40.50.2300">
    <property type="match status" value="1"/>
</dbReference>
<proteinExistence type="predicted"/>
<dbReference type="InterPro" id="IPR003352">
    <property type="entry name" value="PTS_EIIC"/>
</dbReference>